<evidence type="ECO:0000313" key="1">
    <source>
        <dbReference type="EMBL" id="KAK7455073.1"/>
    </source>
</evidence>
<dbReference type="Proteomes" id="UP001519460">
    <property type="component" value="Unassembled WGS sequence"/>
</dbReference>
<reference evidence="1 2" key="1">
    <citation type="journal article" date="2023" name="Sci. Data">
        <title>Genome assembly of the Korean intertidal mud-creeper Batillaria attramentaria.</title>
        <authorList>
            <person name="Patra A.K."/>
            <person name="Ho P.T."/>
            <person name="Jun S."/>
            <person name="Lee S.J."/>
            <person name="Kim Y."/>
            <person name="Won Y.J."/>
        </authorList>
    </citation>
    <scope>NUCLEOTIDE SEQUENCE [LARGE SCALE GENOMIC DNA]</scope>
    <source>
        <strain evidence="1">Wonlab-2016</strain>
    </source>
</reference>
<dbReference type="AlphaFoldDB" id="A0ABD0J2R1"/>
<name>A0ABD0J2R1_9CAEN</name>
<evidence type="ECO:0008006" key="3">
    <source>
        <dbReference type="Google" id="ProtNLM"/>
    </source>
</evidence>
<proteinExistence type="predicted"/>
<sequence length="112" mass="12358">MSLPTKVLYVPTTSNEETAKKPHRKMKAGGRFGLGKRFRCVTVSLCFLSVLLLFTHNLTRLFSLKCSSTKRALVGKRKAAKLQTALVLFAGDLQYVSWGQLRLPSPSSASDV</sequence>
<accession>A0ABD0J2R1</accession>
<comment type="caution">
    <text evidence="1">The sequence shown here is derived from an EMBL/GenBank/DDBJ whole genome shotgun (WGS) entry which is preliminary data.</text>
</comment>
<protein>
    <recommendedName>
        <fullName evidence="3">Transmembrane protein</fullName>
    </recommendedName>
</protein>
<gene>
    <name evidence="1" type="ORF">BaRGS_00039522</name>
</gene>
<dbReference type="EMBL" id="JACVVK020000696">
    <property type="protein sequence ID" value="KAK7455073.1"/>
    <property type="molecule type" value="Genomic_DNA"/>
</dbReference>
<keyword evidence="2" id="KW-1185">Reference proteome</keyword>
<evidence type="ECO:0000313" key="2">
    <source>
        <dbReference type="Proteomes" id="UP001519460"/>
    </source>
</evidence>
<organism evidence="1 2">
    <name type="scientific">Batillaria attramentaria</name>
    <dbReference type="NCBI Taxonomy" id="370345"/>
    <lineage>
        <taxon>Eukaryota</taxon>
        <taxon>Metazoa</taxon>
        <taxon>Spiralia</taxon>
        <taxon>Lophotrochozoa</taxon>
        <taxon>Mollusca</taxon>
        <taxon>Gastropoda</taxon>
        <taxon>Caenogastropoda</taxon>
        <taxon>Sorbeoconcha</taxon>
        <taxon>Cerithioidea</taxon>
        <taxon>Batillariidae</taxon>
        <taxon>Batillaria</taxon>
    </lineage>
</organism>